<sequence>MGKHSLRPHRGAARVTVSAFALSATVAGALAVPAHADEVDALIEEMDTLSQEATGKSEELKAIEDEIAAAEGRLGEMRERVEHTRDAAAQAVADREAQREAFDTVAASANRTSTADTVITSLGAENPQALIDRAAYLGAISRNTDRALDELRAANEEAAERANAANIAVAEAEFQRNQLDSKRAKLERERGELDEKVREVEEKINSLSADQRARWENKYNPIANPVLLPGAGEGVVGAALAQLGKPYGWGAAGPGAFDCSGLMVWAYGQNGKSIPRTSQAQLAGGTPVPVSQLQPGDIVGYYPGVTHVGMYIGNGQVVHASDYGIPVQVVPLNSMPVQGAVRY</sequence>
<dbReference type="PANTHER" id="PTHR47359">
    <property type="entry name" value="PEPTIDOGLYCAN DL-ENDOPEPTIDASE CWLO"/>
    <property type="match status" value="1"/>
</dbReference>
<dbReference type="OrthoDB" id="5177647at2"/>
<proteinExistence type="inferred from homology"/>
<dbReference type="SUPFAM" id="SSF54001">
    <property type="entry name" value="Cysteine proteinases"/>
    <property type="match status" value="1"/>
</dbReference>
<feature type="domain" description="NlpC/P60" evidence="7">
    <location>
        <begin position="229"/>
        <end position="343"/>
    </location>
</feature>
<dbReference type="EMBL" id="LT629765">
    <property type="protein sequence ID" value="SDR86561.1"/>
    <property type="molecule type" value="Genomic_DNA"/>
</dbReference>
<keyword evidence="9" id="KW-1185">Reference proteome</keyword>
<keyword evidence="3" id="KW-0378">Hydrolase</keyword>
<evidence type="ECO:0000256" key="3">
    <source>
        <dbReference type="ARBA" id="ARBA00022801"/>
    </source>
</evidence>
<evidence type="ECO:0000256" key="4">
    <source>
        <dbReference type="ARBA" id="ARBA00022807"/>
    </source>
</evidence>
<feature type="coiled-coil region" evidence="5">
    <location>
        <begin position="141"/>
        <end position="210"/>
    </location>
</feature>
<reference evidence="8 9" key="1">
    <citation type="submission" date="2016-10" db="EMBL/GenBank/DDBJ databases">
        <authorList>
            <person name="de Groot N.N."/>
        </authorList>
    </citation>
    <scope>NUCLEOTIDE SEQUENCE [LARGE SCALE GENOMIC DNA]</scope>
    <source>
        <strain evidence="8 9">DSM 45434</strain>
    </source>
</reference>
<dbReference type="STRING" id="1203190.GCA_000312345_00242"/>
<dbReference type="InterPro" id="IPR038765">
    <property type="entry name" value="Papain-like_cys_pep_sf"/>
</dbReference>
<dbReference type="Gene3D" id="6.10.250.3150">
    <property type="match status" value="1"/>
</dbReference>
<evidence type="ECO:0000259" key="7">
    <source>
        <dbReference type="PROSITE" id="PS51935"/>
    </source>
</evidence>
<dbReference type="eggNOG" id="COG0791">
    <property type="taxonomic scope" value="Bacteria"/>
</dbReference>
<dbReference type="GO" id="GO:0006508">
    <property type="term" value="P:proteolysis"/>
    <property type="evidence" value="ECO:0007669"/>
    <property type="project" value="UniProtKB-KW"/>
</dbReference>
<dbReference type="Proteomes" id="UP000182237">
    <property type="component" value="Chromosome I"/>
</dbReference>
<evidence type="ECO:0000313" key="8">
    <source>
        <dbReference type="EMBL" id="SDR86561.1"/>
    </source>
</evidence>
<keyword evidence="6" id="KW-0732">Signal</keyword>
<gene>
    <name evidence="8" type="ORF">SAMN04488539_0534</name>
</gene>
<dbReference type="GO" id="GO:0008234">
    <property type="term" value="F:cysteine-type peptidase activity"/>
    <property type="evidence" value="ECO:0007669"/>
    <property type="project" value="UniProtKB-KW"/>
</dbReference>
<feature type="coiled-coil region" evidence="5">
    <location>
        <begin position="39"/>
        <end position="87"/>
    </location>
</feature>
<evidence type="ECO:0000313" key="9">
    <source>
        <dbReference type="Proteomes" id="UP000182237"/>
    </source>
</evidence>
<feature type="chain" id="PRO_5009254506" evidence="6">
    <location>
        <begin position="37"/>
        <end position="343"/>
    </location>
</feature>
<evidence type="ECO:0000256" key="1">
    <source>
        <dbReference type="ARBA" id="ARBA00007074"/>
    </source>
</evidence>
<name>A0A1H1MI99_9CORY</name>
<evidence type="ECO:0000256" key="2">
    <source>
        <dbReference type="ARBA" id="ARBA00022670"/>
    </source>
</evidence>
<accession>A0A1H1MI99</accession>
<feature type="signal peptide" evidence="6">
    <location>
        <begin position="1"/>
        <end position="36"/>
    </location>
</feature>
<dbReference type="Gene3D" id="3.90.1720.10">
    <property type="entry name" value="endopeptidase domain like (from Nostoc punctiforme)"/>
    <property type="match status" value="1"/>
</dbReference>
<dbReference type="PANTHER" id="PTHR47359:SF3">
    <property type="entry name" value="NLP_P60 DOMAIN-CONTAINING PROTEIN-RELATED"/>
    <property type="match status" value="1"/>
</dbReference>
<dbReference type="PROSITE" id="PS51935">
    <property type="entry name" value="NLPC_P60"/>
    <property type="match status" value="1"/>
</dbReference>
<dbReference type="InterPro" id="IPR000064">
    <property type="entry name" value="NLP_P60_dom"/>
</dbReference>
<protein>
    <submittedName>
        <fullName evidence="8">NlpC/P60 family protein</fullName>
    </submittedName>
</protein>
<keyword evidence="2" id="KW-0645">Protease</keyword>
<comment type="similarity">
    <text evidence="1">Belongs to the peptidase C40 family.</text>
</comment>
<dbReference type="Pfam" id="PF00877">
    <property type="entry name" value="NLPC_P60"/>
    <property type="match status" value="1"/>
</dbReference>
<dbReference type="RefSeq" id="WP_019193112.1">
    <property type="nucleotide sequence ID" value="NZ_LT629765.1"/>
</dbReference>
<evidence type="ECO:0000256" key="6">
    <source>
        <dbReference type="SAM" id="SignalP"/>
    </source>
</evidence>
<organism evidence="8 9">
    <name type="scientific">Corynebacterium timonense</name>
    <dbReference type="NCBI Taxonomy" id="441500"/>
    <lineage>
        <taxon>Bacteria</taxon>
        <taxon>Bacillati</taxon>
        <taxon>Actinomycetota</taxon>
        <taxon>Actinomycetes</taxon>
        <taxon>Mycobacteriales</taxon>
        <taxon>Corynebacteriaceae</taxon>
        <taxon>Corynebacterium</taxon>
    </lineage>
</organism>
<keyword evidence="4" id="KW-0788">Thiol protease</keyword>
<evidence type="ECO:0000256" key="5">
    <source>
        <dbReference type="SAM" id="Coils"/>
    </source>
</evidence>
<dbReference type="AlphaFoldDB" id="A0A1H1MI99"/>
<keyword evidence="5" id="KW-0175">Coiled coil</keyword>
<dbReference type="InterPro" id="IPR051794">
    <property type="entry name" value="PG_Endopeptidase_C40"/>
</dbReference>